<gene>
    <name evidence="2" type="ORF">CLV78_107159</name>
</gene>
<keyword evidence="3" id="KW-1185">Reference proteome</keyword>
<proteinExistence type="predicted"/>
<protein>
    <submittedName>
        <fullName evidence="2">Uncharacterized protein</fullName>
    </submittedName>
</protein>
<organism evidence="2 3">
    <name type="scientific">Aliiruegeria haliotis</name>
    <dbReference type="NCBI Taxonomy" id="1280846"/>
    <lineage>
        <taxon>Bacteria</taxon>
        <taxon>Pseudomonadati</taxon>
        <taxon>Pseudomonadota</taxon>
        <taxon>Alphaproteobacteria</taxon>
        <taxon>Rhodobacterales</taxon>
        <taxon>Roseobacteraceae</taxon>
        <taxon>Aliiruegeria</taxon>
    </lineage>
</organism>
<name>A0A2T0RM19_9RHOB</name>
<accession>A0A2T0RM19</accession>
<sequence>MRRIVLSLAAAHTVVPPLSVDAQSRTERVRFQAGATGATVPGGLSAGNPLATSWGRNPGSG</sequence>
<evidence type="ECO:0000313" key="3">
    <source>
        <dbReference type="Proteomes" id="UP000239480"/>
    </source>
</evidence>
<evidence type="ECO:0000256" key="1">
    <source>
        <dbReference type="SAM" id="MobiDB-lite"/>
    </source>
</evidence>
<dbReference type="Proteomes" id="UP000239480">
    <property type="component" value="Unassembled WGS sequence"/>
</dbReference>
<feature type="region of interest" description="Disordered" evidence="1">
    <location>
        <begin position="37"/>
        <end position="61"/>
    </location>
</feature>
<dbReference type="AlphaFoldDB" id="A0A2T0RM19"/>
<reference evidence="2 3" key="1">
    <citation type="submission" date="2018-03" db="EMBL/GenBank/DDBJ databases">
        <title>Genomic Encyclopedia of Archaeal and Bacterial Type Strains, Phase II (KMG-II): from individual species to whole genera.</title>
        <authorList>
            <person name="Goeker M."/>
        </authorList>
    </citation>
    <scope>NUCLEOTIDE SEQUENCE [LARGE SCALE GENOMIC DNA]</scope>
    <source>
        <strain evidence="2 3">DSM 29328</strain>
    </source>
</reference>
<evidence type="ECO:0000313" key="2">
    <source>
        <dbReference type="EMBL" id="PRY22235.1"/>
    </source>
</evidence>
<dbReference type="EMBL" id="PVTD01000007">
    <property type="protein sequence ID" value="PRY22235.1"/>
    <property type="molecule type" value="Genomic_DNA"/>
</dbReference>
<comment type="caution">
    <text evidence="2">The sequence shown here is derived from an EMBL/GenBank/DDBJ whole genome shotgun (WGS) entry which is preliminary data.</text>
</comment>